<accession>A0A5C6S7E2</accession>
<evidence type="ECO:0000313" key="4">
    <source>
        <dbReference type="Proteomes" id="UP000321562"/>
    </source>
</evidence>
<reference evidence="3 4" key="1">
    <citation type="submission" date="2019-08" db="EMBL/GenBank/DDBJ databases">
        <authorList>
            <person name="Ye J."/>
        </authorList>
    </citation>
    <scope>NUCLEOTIDE SEQUENCE [LARGE SCALE GENOMIC DNA]</scope>
    <source>
        <strain evidence="3 4">TK008</strain>
    </source>
</reference>
<proteinExistence type="inferred from homology"/>
<dbReference type="SUPFAM" id="SSF55961">
    <property type="entry name" value="Bet v1-like"/>
    <property type="match status" value="1"/>
</dbReference>
<name>A0A5C6S7E2_9RHOB</name>
<dbReference type="InterPro" id="IPR013538">
    <property type="entry name" value="ASHA1/2-like_C"/>
</dbReference>
<dbReference type="OrthoDB" id="9800600at2"/>
<dbReference type="Proteomes" id="UP000321562">
    <property type="component" value="Unassembled WGS sequence"/>
</dbReference>
<dbReference type="RefSeq" id="WP_147097272.1">
    <property type="nucleotide sequence ID" value="NZ_JBHUFH010000001.1"/>
</dbReference>
<comment type="similarity">
    <text evidence="1">Belongs to the AHA1 family.</text>
</comment>
<evidence type="ECO:0000256" key="1">
    <source>
        <dbReference type="ARBA" id="ARBA00006817"/>
    </source>
</evidence>
<evidence type="ECO:0000259" key="2">
    <source>
        <dbReference type="Pfam" id="PF08327"/>
    </source>
</evidence>
<dbReference type="AlphaFoldDB" id="A0A5C6S7E2"/>
<dbReference type="EMBL" id="VOPL01000002">
    <property type="protein sequence ID" value="TXB69981.1"/>
    <property type="molecule type" value="Genomic_DNA"/>
</dbReference>
<comment type="caution">
    <text evidence="3">The sequence shown here is derived from an EMBL/GenBank/DDBJ whole genome shotgun (WGS) entry which is preliminary data.</text>
</comment>
<feature type="domain" description="Activator of Hsp90 ATPase homologue 1/2-like C-terminal" evidence="2">
    <location>
        <begin position="25"/>
        <end position="139"/>
    </location>
</feature>
<sequence length="144" mass="16334">MTDKRNAEADGSETRSVVIERSYPYPPDRLWRALTRPELLSEWLMQTDFTDAPGGQFRFTADWGGVDCTLLTFEPQHRLSYSWGDGTLDTIVTWTLTPTAAGTDLRMEQSGFRTDQPRYYGGAKAGWPQFFDNLETLLGTGRDL</sequence>
<organism evidence="3 4">
    <name type="scientific">Paracoccus aurantiacus</name>
    <dbReference type="NCBI Taxonomy" id="2599412"/>
    <lineage>
        <taxon>Bacteria</taxon>
        <taxon>Pseudomonadati</taxon>
        <taxon>Pseudomonadota</taxon>
        <taxon>Alphaproteobacteria</taxon>
        <taxon>Rhodobacterales</taxon>
        <taxon>Paracoccaceae</taxon>
        <taxon>Paracoccus</taxon>
    </lineage>
</organism>
<dbReference type="Pfam" id="PF08327">
    <property type="entry name" value="AHSA1"/>
    <property type="match status" value="1"/>
</dbReference>
<dbReference type="InterPro" id="IPR023393">
    <property type="entry name" value="START-like_dom_sf"/>
</dbReference>
<evidence type="ECO:0000313" key="3">
    <source>
        <dbReference type="EMBL" id="TXB69981.1"/>
    </source>
</evidence>
<protein>
    <submittedName>
        <fullName evidence="3">SRPBCC domain-containing protein</fullName>
    </submittedName>
</protein>
<dbReference type="Gene3D" id="3.30.530.20">
    <property type="match status" value="1"/>
</dbReference>
<dbReference type="CDD" id="cd07814">
    <property type="entry name" value="SRPBCC_CalC_Aha1-like"/>
    <property type="match status" value="1"/>
</dbReference>
<gene>
    <name evidence="3" type="ORF">FQV27_07730</name>
</gene>
<keyword evidence="4" id="KW-1185">Reference proteome</keyword>